<reference evidence="4" key="1">
    <citation type="submission" date="2015-10" db="EMBL/GenBank/DDBJ databases">
        <authorList>
            <person name="Gilbert D.G."/>
        </authorList>
    </citation>
    <scope>NUCLEOTIDE SEQUENCE</scope>
</reference>
<keyword evidence="2" id="KW-0808">Transferase</keyword>
<dbReference type="InterPro" id="IPR016039">
    <property type="entry name" value="Thiolase-like"/>
</dbReference>
<dbReference type="PANTHER" id="PTHR11712:SF336">
    <property type="entry name" value="3-OXOACYL-[ACYL-CARRIER-PROTEIN] SYNTHASE, MITOCHONDRIAL"/>
    <property type="match status" value="1"/>
</dbReference>
<dbReference type="GO" id="GO:0004315">
    <property type="term" value="F:3-oxoacyl-[acyl-carrier-protein] synthase activity"/>
    <property type="evidence" value="ECO:0007669"/>
    <property type="project" value="TreeGrafter"/>
</dbReference>
<dbReference type="Gene3D" id="3.40.47.10">
    <property type="match status" value="1"/>
</dbReference>
<dbReference type="EMBL" id="CZQC01000071">
    <property type="protein sequence ID" value="CUS42809.1"/>
    <property type="molecule type" value="Genomic_DNA"/>
</dbReference>
<dbReference type="SMART" id="SM00825">
    <property type="entry name" value="PKS_KS"/>
    <property type="match status" value="1"/>
</dbReference>
<dbReference type="InterPro" id="IPR000794">
    <property type="entry name" value="Beta-ketoacyl_synthase"/>
</dbReference>
<protein>
    <submittedName>
        <fullName evidence="4">3-oxoacyl-(Acyl-carrier-protein) synthase</fullName>
    </submittedName>
</protein>
<gene>
    <name evidence="4" type="ORF">MGWOODY_Tha2885</name>
</gene>
<dbReference type="InterPro" id="IPR014031">
    <property type="entry name" value="Ketoacyl_synth_C"/>
</dbReference>
<dbReference type="Pfam" id="PF02801">
    <property type="entry name" value="Ketoacyl-synt_C"/>
    <property type="match status" value="1"/>
</dbReference>
<dbReference type="CDD" id="cd00828">
    <property type="entry name" value="elong_cond_enzymes"/>
    <property type="match status" value="1"/>
</dbReference>
<dbReference type="PANTHER" id="PTHR11712">
    <property type="entry name" value="POLYKETIDE SYNTHASE-RELATED"/>
    <property type="match status" value="1"/>
</dbReference>
<evidence type="ECO:0000313" key="4">
    <source>
        <dbReference type="EMBL" id="CUS42809.1"/>
    </source>
</evidence>
<dbReference type="InterPro" id="IPR020841">
    <property type="entry name" value="PKS_Beta-ketoAc_synthase_dom"/>
</dbReference>
<accession>A0A160TI57</accession>
<feature type="domain" description="Ketosynthase family 3 (KS3)" evidence="3">
    <location>
        <begin position="42"/>
        <end position="491"/>
    </location>
</feature>
<name>A0A160TI57_9ZZZZ</name>
<dbReference type="GO" id="GO:0006633">
    <property type="term" value="P:fatty acid biosynthetic process"/>
    <property type="evidence" value="ECO:0007669"/>
    <property type="project" value="TreeGrafter"/>
</dbReference>
<evidence type="ECO:0000256" key="2">
    <source>
        <dbReference type="ARBA" id="ARBA00022679"/>
    </source>
</evidence>
<proteinExistence type="inferred from homology"/>
<dbReference type="PROSITE" id="PS52004">
    <property type="entry name" value="KS3_2"/>
    <property type="match status" value="1"/>
</dbReference>
<comment type="similarity">
    <text evidence="1">Belongs to the thiolase-like superfamily. Beta-ketoacyl-ACP synthases family.</text>
</comment>
<dbReference type="InterPro" id="IPR047224">
    <property type="entry name" value="FAS_alpha_su_C"/>
</dbReference>
<dbReference type="GO" id="GO:0005829">
    <property type="term" value="C:cytosol"/>
    <property type="evidence" value="ECO:0007669"/>
    <property type="project" value="TreeGrafter"/>
</dbReference>
<dbReference type="AlphaFoldDB" id="A0A160TI57"/>
<organism evidence="4">
    <name type="scientific">hydrothermal vent metagenome</name>
    <dbReference type="NCBI Taxonomy" id="652676"/>
    <lineage>
        <taxon>unclassified sequences</taxon>
        <taxon>metagenomes</taxon>
        <taxon>ecological metagenomes</taxon>
    </lineage>
</organism>
<sequence length="572" mass="62128">MSTHHEDVVIAGFGGINAAGRSSGHQAFRRVVYDALSPELKQQTLAELATLTSSPANENLLQHSCVRAWDNISWDANAMPFNQPFTDAEGNPCFRITSKRSDVQSGGQLPKGFDPSSLYPARHHPRGLQMALYAAADALGCTGITVEDIKHHLSPDQIAVYCGSAAGQLDPEGFGGMLSAAHLGQRNSSRQLPLGMSSMPADFINAYILGNAGATGSSNGACASFLYNLRMSLDDIRSKRRRLVLVGNSEAPILPGIVEGFNAMTALATEQRLRALDELSETETPNYQKASRPFANNAGFSIAESAQCFVLADRELALEMGLTIYGSVGDVFIHADGHKNSISAPGIGNYLSLGKALASAQKSLGEYAVKERSFIHAHGSSTPHNRTTESELLSRCAGAFGIKRWPVCAIKAHIGHSIAAASADQLLMTLGSWETGILPGITTADAIAEDVIQDNLDIRLSHQQERSERLDLAFINSKGFGGNNATGWVLSGRATRENIEQALIRDNQHYLWKVYLDKNEQIKQRQNAYLNAMRVRNLPLPYKDKEQQPHPEELQLNARGLTLPGWDIRVEF</sequence>
<dbReference type="Pfam" id="PF00109">
    <property type="entry name" value="ketoacyl-synt"/>
    <property type="match status" value="1"/>
</dbReference>
<evidence type="ECO:0000256" key="1">
    <source>
        <dbReference type="ARBA" id="ARBA00008467"/>
    </source>
</evidence>
<dbReference type="SUPFAM" id="SSF53901">
    <property type="entry name" value="Thiolase-like"/>
    <property type="match status" value="2"/>
</dbReference>
<dbReference type="InterPro" id="IPR014030">
    <property type="entry name" value="Ketoacyl_synth_N"/>
</dbReference>
<evidence type="ECO:0000259" key="3">
    <source>
        <dbReference type="PROSITE" id="PS52004"/>
    </source>
</evidence>